<dbReference type="InterPro" id="IPR007053">
    <property type="entry name" value="LRAT_dom"/>
</dbReference>
<sequence length="466" mass="52151">MELLEIQRGCLCGNRDSKQFWIYGDSKEEVCGAFCETCGKEWLDEKFFETLMTEEIFITIETKRFYFRQYKKASPTTRIVCQSRRVQQGDHLRWVEVQGKEKLTFDAIVESVDDDRKLASVISLQKLAFCEITIGRMLIDLSMVTNLQIVDYGSLCDPAALVVARALASCQVETKVYNILTCKSKVLAGYCKCGPGHGWRAMWLVGTEVSEVLKTLLGSSWVTGREEDCIRVVEQGYAKTKIKSGILFAMDGSAVAFELEDAIAERQGCTDRGSYLDAFIKRFIDILVEKGFKISGAVASGTPGGGIGCFEVPTLEVKMSFFMGSVIKGEVIRAPQKAVGSQLGRVFGQVIHMSVKRGDEEVQLSEINEGDQVVLPGHLSHPRCHAIVVTVNTKTNKLKLIRNMYSRGVVEEWVEVSPPILRVSYGGAPMLPPEEVLQRARSKLGENRYNILTYNCKHFASWCKRR</sequence>
<proteinExistence type="predicted"/>
<comment type="caution">
    <text evidence="2">The sequence shown here is derived from an EMBL/GenBank/DDBJ whole genome shotgun (WGS) entry which is preliminary data.</text>
</comment>
<evidence type="ECO:0000313" key="2">
    <source>
        <dbReference type="EMBL" id="PIK36364.1"/>
    </source>
</evidence>
<dbReference type="Proteomes" id="UP000230750">
    <property type="component" value="Unassembled WGS sequence"/>
</dbReference>
<gene>
    <name evidence="2" type="ORF">BSL78_26808</name>
</gene>
<name>A0A2G8JKT8_STIJA</name>
<protein>
    <recommendedName>
        <fullName evidence="1">LRAT domain-containing protein</fullName>
    </recommendedName>
</protein>
<evidence type="ECO:0000313" key="3">
    <source>
        <dbReference type="Proteomes" id="UP000230750"/>
    </source>
</evidence>
<dbReference type="OrthoDB" id="421951at2759"/>
<organism evidence="2 3">
    <name type="scientific">Stichopus japonicus</name>
    <name type="common">Sea cucumber</name>
    <dbReference type="NCBI Taxonomy" id="307972"/>
    <lineage>
        <taxon>Eukaryota</taxon>
        <taxon>Metazoa</taxon>
        <taxon>Echinodermata</taxon>
        <taxon>Eleutherozoa</taxon>
        <taxon>Echinozoa</taxon>
        <taxon>Holothuroidea</taxon>
        <taxon>Aspidochirotacea</taxon>
        <taxon>Aspidochirotida</taxon>
        <taxon>Stichopodidae</taxon>
        <taxon>Apostichopus</taxon>
    </lineage>
</organism>
<dbReference type="PROSITE" id="PS51934">
    <property type="entry name" value="LRAT"/>
    <property type="match status" value="1"/>
</dbReference>
<accession>A0A2G8JKT8</accession>
<evidence type="ECO:0000259" key="1">
    <source>
        <dbReference type="PROSITE" id="PS51934"/>
    </source>
</evidence>
<keyword evidence="3" id="KW-1185">Reference proteome</keyword>
<dbReference type="Pfam" id="PF04970">
    <property type="entry name" value="LRAT"/>
    <property type="match status" value="1"/>
</dbReference>
<dbReference type="EMBL" id="MRZV01001689">
    <property type="protein sequence ID" value="PIK36364.1"/>
    <property type="molecule type" value="Genomic_DNA"/>
</dbReference>
<feature type="domain" description="LRAT" evidence="1">
    <location>
        <begin position="328"/>
        <end position="466"/>
    </location>
</feature>
<reference evidence="2 3" key="1">
    <citation type="journal article" date="2017" name="PLoS Biol.">
        <title>The sea cucumber genome provides insights into morphological evolution and visceral regeneration.</title>
        <authorList>
            <person name="Zhang X."/>
            <person name="Sun L."/>
            <person name="Yuan J."/>
            <person name="Sun Y."/>
            <person name="Gao Y."/>
            <person name="Zhang L."/>
            <person name="Li S."/>
            <person name="Dai H."/>
            <person name="Hamel J.F."/>
            <person name="Liu C."/>
            <person name="Yu Y."/>
            <person name="Liu S."/>
            <person name="Lin W."/>
            <person name="Guo K."/>
            <person name="Jin S."/>
            <person name="Xu P."/>
            <person name="Storey K.B."/>
            <person name="Huan P."/>
            <person name="Zhang T."/>
            <person name="Zhou Y."/>
            <person name="Zhang J."/>
            <person name="Lin C."/>
            <person name="Li X."/>
            <person name="Xing L."/>
            <person name="Huo D."/>
            <person name="Sun M."/>
            <person name="Wang L."/>
            <person name="Mercier A."/>
            <person name="Li F."/>
            <person name="Yang H."/>
            <person name="Xiang J."/>
        </authorList>
    </citation>
    <scope>NUCLEOTIDE SEQUENCE [LARGE SCALE GENOMIC DNA]</scope>
    <source>
        <strain evidence="2">Shaxun</strain>
        <tissue evidence="2">Muscle</tissue>
    </source>
</reference>
<dbReference type="AlphaFoldDB" id="A0A2G8JKT8"/>
<dbReference type="Gene3D" id="3.90.1720.10">
    <property type="entry name" value="endopeptidase domain like (from Nostoc punctiforme)"/>
    <property type="match status" value="1"/>
</dbReference>